<gene>
    <name evidence="5" type="ORF">ACFQ45_09615</name>
</gene>
<dbReference type="Proteomes" id="UP001597059">
    <property type="component" value="Unassembled WGS sequence"/>
</dbReference>
<evidence type="ECO:0000256" key="2">
    <source>
        <dbReference type="ARBA" id="ARBA00022741"/>
    </source>
</evidence>
<dbReference type="SMART" id="SM00382">
    <property type="entry name" value="AAA"/>
    <property type="match status" value="1"/>
</dbReference>
<dbReference type="RefSeq" id="WP_377367071.1">
    <property type="nucleotide sequence ID" value="NZ_JBHTMN010000011.1"/>
</dbReference>
<dbReference type="InterPro" id="IPR050093">
    <property type="entry name" value="ABC_SmlMolc_Importer"/>
</dbReference>
<evidence type="ECO:0000259" key="4">
    <source>
        <dbReference type="PROSITE" id="PS50893"/>
    </source>
</evidence>
<protein>
    <submittedName>
        <fullName evidence="5">ATP-binding cassette domain-containing protein</fullName>
    </submittedName>
</protein>
<keyword evidence="6" id="KW-1185">Reference proteome</keyword>
<accession>A0ABW4B2N8</accession>
<dbReference type="InterPro" id="IPR003593">
    <property type="entry name" value="AAA+_ATPase"/>
</dbReference>
<sequence length="213" mass="23062">MLTLSNVSLTLNNEYLIKDFSAEISAGKVLAVMGPSGVGKSSLLAYVSGTLAPEIQGSGSVTLDHTELTQVATEQRRLGLLQQAPLLFPHLSVMENVLFAIPREVSKSLRREQAKAALASVGLEQHENKLPEQLSGGQQARLALIRTLSAKPQALLLDEPFSKLDKALRQDMRELVMKAVCTHQIPAILVTHDEDDARAMAFQTCYLSGASNT</sequence>
<dbReference type="PROSITE" id="PS00211">
    <property type="entry name" value="ABC_TRANSPORTER_1"/>
    <property type="match status" value="1"/>
</dbReference>
<reference evidence="6" key="1">
    <citation type="journal article" date="2019" name="Int. J. Syst. Evol. Microbiol.">
        <title>The Global Catalogue of Microorganisms (GCM) 10K type strain sequencing project: providing services to taxonomists for standard genome sequencing and annotation.</title>
        <authorList>
            <consortium name="The Broad Institute Genomics Platform"/>
            <consortium name="The Broad Institute Genome Sequencing Center for Infectious Disease"/>
            <person name="Wu L."/>
            <person name="Ma J."/>
        </authorList>
    </citation>
    <scope>NUCLEOTIDE SEQUENCE [LARGE SCALE GENOMIC DNA]</scope>
    <source>
        <strain evidence="6">JCM 30774</strain>
    </source>
</reference>
<dbReference type="GO" id="GO:0005524">
    <property type="term" value="F:ATP binding"/>
    <property type="evidence" value="ECO:0007669"/>
    <property type="project" value="UniProtKB-KW"/>
</dbReference>
<dbReference type="PANTHER" id="PTHR42781:SF4">
    <property type="entry name" value="SPERMIDINE_PUTRESCINE IMPORT ATP-BINDING PROTEIN POTA"/>
    <property type="match status" value="1"/>
</dbReference>
<dbReference type="InterPro" id="IPR003439">
    <property type="entry name" value="ABC_transporter-like_ATP-bd"/>
</dbReference>
<keyword evidence="2" id="KW-0547">Nucleotide-binding</keyword>
<dbReference type="Pfam" id="PF00005">
    <property type="entry name" value="ABC_tran"/>
    <property type="match status" value="1"/>
</dbReference>
<keyword evidence="1" id="KW-0813">Transport</keyword>
<evidence type="ECO:0000256" key="3">
    <source>
        <dbReference type="ARBA" id="ARBA00022840"/>
    </source>
</evidence>
<evidence type="ECO:0000313" key="6">
    <source>
        <dbReference type="Proteomes" id="UP001597059"/>
    </source>
</evidence>
<dbReference type="InterPro" id="IPR027417">
    <property type="entry name" value="P-loop_NTPase"/>
</dbReference>
<keyword evidence="3 5" id="KW-0067">ATP-binding</keyword>
<dbReference type="InterPro" id="IPR017871">
    <property type="entry name" value="ABC_transporter-like_CS"/>
</dbReference>
<dbReference type="SUPFAM" id="SSF52540">
    <property type="entry name" value="P-loop containing nucleoside triphosphate hydrolases"/>
    <property type="match status" value="1"/>
</dbReference>
<evidence type="ECO:0000256" key="1">
    <source>
        <dbReference type="ARBA" id="ARBA00022448"/>
    </source>
</evidence>
<proteinExistence type="predicted"/>
<dbReference type="Gene3D" id="3.40.50.300">
    <property type="entry name" value="P-loop containing nucleotide triphosphate hydrolases"/>
    <property type="match status" value="1"/>
</dbReference>
<comment type="caution">
    <text evidence="5">The sequence shown here is derived from an EMBL/GenBank/DDBJ whole genome shotgun (WGS) entry which is preliminary data.</text>
</comment>
<organism evidence="5 6">
    <name type="scientific">Rhodanobacter aciditrophus</name>
    <dbReference type="NCBI Taxonomy" id="1623218"/>
    <lineage>
        <taxon>Bacteria</taxon>
        <taxon>Pseudomonadati</taxon>
        <taxon>Pseudomonadota</taxon>
        <taxon>Gammaproteobacteria</taxon>
        <taxon>Lysobacterales</taxon>
        <taxon>Rhodanobacteraceae</taxon>
        <taxon>Rhodanobacter</taxon>
    </lineage>
</organism>
<dbReference type="PROSITE" id="PS50893">
    <property type="entry name" value="ABC_TRANSPORTER_2"/>
    <property type="match status" value="1"/>
</dbReference>
<evidence type="ECO:0000313" key="5">
    <source>
        <dbReference type="EMBL" id="MFD1383625.1"/>
    </source>
</evidence>
<dbReference type="PANTHER" id="PTHR42781">
    <property type="entry name" value="SPERMIDINE/PUTRESCINE IMPORT ATP-BINDING PROTEIN POTA"/>
    <property type="match status" value="1"/>
</dbReference>
<feature type="domain" description="ABC transporter" evidence="4">
    <location>
        <begin position="2"/>
        <end position="213"/>
    </location>
</feature>
<dbReference type="EMBL" id="JBHTMN010000011">
    <property type="protein sequence ID" value="MFD1383625.1"/>
    <property type="molecule type" value="Genomic_DNA"/>
</dbReference>
<name>A0ABW4B2N8_9GAMM</name>